<proteinExistence type="predicted"/>
<name>A0A6B0UFH2_IXORI</name>
<feature type="signal peptide" evidence="1">
    <location>
        <begin position="1"/>
        <end position="21"/>
    </location>
</feature>
<feature type="chain" id="PRO_5025476801" evidence="1">
    <location>
        <begin position="22"/>
        <end position="102"/>
    </location>
</feature>
<dbReference type="AlphaFoldDB" id="A0A6B0UFH2"/>
<organism evidence="2">
    <name type="scientific">Ixodes ricinus</name>
    <name type="common">Common tick</name>
    <name type="synonym">Acarus ricinus</name>
    <dbReference type="NCBI Taxonomy" id="34613"/>
    <lineage>
        <taxon>Eukaryota</taxon>
        <taxon>Metazoa</taxon>
        <taxon>Ecdysozoa</taxon>
        <taxon>Arthropoda</taxon>
        <taxon>Chelicerata</taxon>
        <taxon>Arachnida</taxon>
        <taxon>Acari</taxon>
        <taxon>Parasitiformes</taxon>
        <taxon>Ixodida</taxon>
        <taxon>Ixodoidea</taxon>
        <taxon>Ixodidae</taxon>
        <taxon>Ixodinae</taxon>
        <taxon>Ixodes</taxon>
    </lineage>
</organism>
<evidence type="ECO:0000256" key="1">
    <source>
        <dbReference type="SAM" id="SignalP"/>
    </source>
</evidence>
<evidence type="ECO:0000313" key="2">
    <source>
        <dbReference type="EMBL" id="MXU88454.1"/>
    </source>
</evidence>
<dbReference type="EMBL" id="GIFC01006371">
    <property type="protein sequence ID" value="MXU88454.1"/>
    <property type="molecule type" value="Transcribed_RNA"/>
</dbReference>
<protein>
    <submittedName>
        <fullName evidence="2">Putative secreted protein</fullName>
    </submittedName>
</protein>
<accession>A0A6B0UFH2</accession>
<reference evidence="2" key="1">
    <citation type="submission" date="2019-12" db="EMBL/GenBank/DDBJ databases">
        <title>An insight into the sialome of adult female Ixodes ricinus ticks feeding for 6 days.</title>
        <authorList>
            <person name="Perner J."/>
            <person name="Ribeiro J.M.C."/>
        </authorList>
    </citation>
    <scope>NUCLEOTIDE SEQUENCE</scope>
    <source>
        <strain evidence="2">Semi-engorged</strain>
        <tissue evidence="2">Salivary glands</tissue>
    </source>
</reference>
<sequence>MIIKHIPKNILLVLFKGTCMAAPYAPMPTCSNSNANQVPPLPYAPMPTCSNSNANQVPRCVGAHPSLLLVFNHQVFIRSTFLSVANPSSATSVAVFLAWLIF</sequence>
<keyword evidence="1" id="KW-0732">Signal</keyword>